<dbReference type="PROSITE" id="PS50255">
    <property type="entry name" value="CYTOCHROME_B5_2"/>
    <property type="match status" value="1"/>
</dbReference>
<feature type="domain" description="Cytochrome b5 heme-binding" evidence="1">
    <location>
        <begin position="40"/>
        <end position="100"/>
    </location>
</feature>
<comment type="caution">
    <text evidence="2">The sequence shown here is derived from an EMBL/GenBank/DDBJ whole genome shotgun (WGS) entry which is preliminary data.</text>
</comment>
<evidence type="ECO:0000313" key="3">
    <source>
        <dbReference type="Proteomes" id="UP001172155"/>
    </source>
</evidence>
<reference evidence="2" key="1">
    <citation type="submission" date="2023-06" db="EMBL/GenBank/DDBJ databases">
        <title>Genome-scale phylogeny and comparative genomics of the fungal order Sordariales.</title>
        <authorList>
            <consortium name="Lawrence Berkeley National Laboratory"/>
            <person name="Hensen N."/>
            <person name="Bonometti L."/>
            <person name="Westerberg I."/>
            <person name="Brannstrom I.O."/>
            <person name="Guillou S."/>
            <person name="Cros-Aarteil S."/>
            <person name="Calhoun S."/>
            <person name="Haridas S."/>
            <person name="Kuo A."/>
            <person name="Mondo S."/>
            <person name="Pangilinan J."/>
            <person name="Riley R."/>
            <person name="LaButti K."/>
            <person name="Andreopoulos B."/>
            <person name="Lipzen A."/>
            <person name="Chen C."/>
            <person name="Yanf M."/>
            <person name="Daum C."/>
            <person name="Ng V."/>
            <person name="Clum A."/>
            <person name="Steindorff A."/>
            <person name="Ohm R."/>
            <person name="Martin F."/>
            <person name="Silar P."/>
            <person name="Natvig D."/>
            <person name="Lalanne C."/>
            <person name="Gautier V."/>
            <person name="Ament-velasquez S.L."/>
            <person name="Kruys A."/>
            <person name="Hutchinson M.I."/>
            <person name="Powell A.J."/>
            <person name="Barry K."/>
            <person name="Miller A.N."/>
            <person name="Grigoriev I.V."/>
            <person name="Debuchy R."/>
            <person name="Gladieux P."/>
            <person name="Thoren M.H."/>
            <person name="Johannesson H."/>
        </authorList>
    </citation>
    <scope>NUCLEOTIDE SEQUENCE</scope>
    <source>
        <strain evidence="2">SMH3187-1</strain>
    </source>
</reference>
<dbReference type="InterPro" id="IPR036400">
    <property type="entry name" value="Cyt_B5-like_heme/steroid_sf"/>
</dbReference>
<name>A0AA40F2V0_9PEZI</name>
<dbReference type="Pfam" id="PF00173">
    <property type="entry name" value="Cyt-b5"/>
    <property type="match status" value="1"/>
</dbReference>
<dbReference type="EMBL" id="JAUKUD010000003">
    <property type="protein sequence ID" value="KAK0750200.1"/>
    <property type="molecule type" value="Genomic_DNA"/>
</dbReference>
<protein>
    <recommendedName>
        <fullName evidence="1">Cytochrome b5 heme-binding domain-containing protein</fullName>
    </recommendedName>
</protein>
<evidence type="ECO:0000313" key="2">
    <source>
        <dbReference type="EMBL" id="KAK0750200.1"/>
    </source>
</evidence>
<dbReference type="AlphaFoldDB" id="A0AA40F2V0"/>
<dbReference type="SUPFAM" id="SSF55856">
    <property type="entry name" value="Cytochrome b5-like heme/steroid binding domain"/>
    <property type="match status" value="1"/>
</dbReference>
<proteinExistence type="predicted"/>
<dbReference type="Gene3D" id="3.10.120.10">
    <property type="entry name" value="Cytochrome b5-like heme/steroid binding domain"/>
    <property type="match status" value="1"/>
</dbReference>
<dbReference type="InterPro" id="IPR001199">
    <property type="entry name" value="Cyt_B5-like_heme/steroid-bd"/>
</dbReference>
<sequence>MSQVYVPKHELVGWDQPPTPRPESPWRERYGGSADPTFCESHNAEIGRYAFPPEGRVYIAIDGGVYNIGGHVQSHPGGAHIVNQYSGLDATYEFKRDHSNWEALLQGMTKVSHIVPTFSVRRLRKLRKDEVCVAPWIYKLTRETFVRGLLEWEIFHTSTGDIE</sequence>
<organism evidence="2 3">
    <name type="scientific">Schizothecium vesticola</name>
    <dbReference type="NCBI Taxonomy" id="314040"/>
    <lineage>
        <taxon>Eukaryota</taxon>
        <taxon>Fungi</taxon>
        <taxon>Dikarya</taxon>
        <taxon>Ascomycota</taxon>
        <taxon>Pezizomycotina</taxon>
        <taxon>Sordariomycetes</taxon>
        <taxon>Sordariomycetidae</taxon>
        <taxon>Sordariales</taxon>
        <taxon>Schizotheciaceae</taxon>
        <taxon>Schizothecium</taxon>
    </lineage>
</organism>
<dbReference type="Proteomes" id="UP001172155">
    <property type="component" value="Unassembled WGS sequence"/>
</dbReference>
<accession>A0AA40F2V0</accession>
<dbReference type="SMART" id="SM01117">
    <property type="entry name" value="Cyt-b5"/>
    <property type="match status" value="1"/>
</dbReference>
<keyword evidence="3" id="KW-1185">Reference proteome</keyword>
<gene>
    <name evidence="2" type="ORF">B0T18DRAFT_428191</name>
</gene>
<evidence type="ECO:0000259" key="1">
    <source>
        <dbReference type="PROSITE" id="PS50255"/>
    </source>
</evidence>